<evidence type="ECO:0000313" key="1">
    <source>
        <dbReference type="EMBL" id="KAJ8396825.1"/>
    </source>
</evidence>
<reference evidence="1" key="1">
    <citation type="journal article" date="2023" name="Science">
        <title>Genome structures resolve the early diversification of teleost fishes.</title>
        <authorList>
            <person name="Parey E."/>
            <person name="Louis A."/>
            <person name="Montfort J."/>
            <person name="Bouchez O."/>
            <person name="Roques C."/>
            <person name="Iampietro C."/>
            <person name="Lluch J."/>
            <person name="Castinel A."/>
            <person name="Donnadieu C."/>
            <person name="Desvignes T."/>
            <person name="Floi Bucao C."/>
            <person name="Jouanno E."/>
            <person name="Wen M."/>
            <person name="Mejri S."/>
            <person name="Dirks R."/>
            <person name="Jansen H."/>
            <person name="Henkel C."/>
            <person name="Chen W.J."/>
            <person name="Zahm M."/>
            <person name="Cabau C."/>
            <person name="Klopp C."/>
            <person name="Thompson A.W."/>
            <person name="Robinson-Rechavi M."/>
            <person name="Braasch I."/>
            <person name="Lecointre G."/>
            <person name="Bobe J."/>
            <person name="Postlethwait J.H."/>
            <person name="Berthelot C."/>
            <person name="Roest Crollius H."/>
            <person name="Guiguen Y."/>
        </authorList>
    </citation>
    <scope>NUCLEOTIDE SEQUENCE</scope>
    <source>
        <strain evidence="1">NC1722</strain>
    </source>
</reference>
<dbReference type="EMBL" id="JAINUG010000103">
    <property type="protein sequence ID" value="KAJ8396825.1"/>
    <property type="molecule type" value="Genomic_DNA"/>
</dbReference>
<organism evidence="1 2">
    <name type="scientific">Aldrovandia affinis</name>
    <dbReference type="NCBI Taxonomy" id="143900"/>
    <lineage>
        <taxon>Eukaryota</taxon>
        <taxon>Metazoa</taxon>
        <taxon>Chordata</taxon>
        <taxon>Craniata</taxon>
        <taxon>Vertebrata</taxon>
        <taxon>Euteleostomi</taxon>
        <taxon>Actinopterygii</taxon>
        <taxon>Neopterygii</taxon>
        <taxon>Teleostei</taxon>
        <taxon>Notacanthiformes</taxon>
        <taxon>Halosauridae</taxon>
        <taxon>Aldrovandia</taxon>
    </lineage>
</organism>
<feature type="non-terminal residue" evidence="1">
    <location>
        <position position="55"/>
    </location>
</feature>
<dbReference type="AlphaFoldDB" id="A0AAD7WHI0"/>
<proteinExistence type="predicted"/>
<dbReference type="Proteomes" id="UP001221898">
    <property type="component" value="Unassembled WGS sequence"/>
</dbReference>
<gene>
    <name evidence="1" type="ORF">AAFF_G00014240</name>
</gene>
<comment type="caution">
    <text evidence="1">The sequence shown here is derived from an EMBL/GenBank/DDBJ whole genome shotgun (WGS) entry which is preliminary data.</text>
</comment>
<keyword evidence="2" id="KW-1185">Reference proteome</keyword>
<evidence type="ECO:0000313" key="2">
    <source>
        <dbReference type="Proteomes" id="UP001221898"/>
    </source>
</evidence>
<accession>A0AAD7WHI0</accession>
<protein>
    <submittedName>
        <fullName evidence="1">Uncharacterized protein</fullName>
    </submittedName>
</protein>
<name>A0AAD7WHI0_9TELE</name>
<sequence>MTPHASGPSKCTGCYKLAQRMAVLETELILLQAKRKDINLDDTLPMSLTGKLTQP</sequence>